<proteinExistence type="predicted"/>
<evidence type="ECO:0000313" key="2">
    <source>
        <dbReference type="Proteomes" id="UP001142292"/>
    </source>
</evidence>
<gene>
    <name evidence="1" type="ORF">GCM10017579_06770</name>
</gene>
<evidence type="ECO:0000313" key="1">
    <source>
        <dbReference type="EMBL" id="GLJ66641.1"/>
    </source>
</evidence>
<protein>
    <submittedName>
        <fullName evidence="1">Uncharacterized protein</fullName>
    </submittedName>
</protein>
<reference evidence="1" key="2">
    <citation type="submission" date="2023-01" db="EMBL/GenBank/DDBJ databases">
        <authorList>
            <person name="Sun Q."/>
            <person name="Evtushenko L."/>
        </authorList>
    </citation>
    <scope>NUCLEOTIDE SEQUENCE</scope>
    <source>
        <strain evidence="1">VKM Ac-1246</strain>
    </source>
</reference>
<comment type="caution">
    <text evidence="1">The sequence shown here is derived from an EMBL/GenBank/DDBJ whole genome shotgun (WGS) entry which is preliminary data.</text>
</comment>
<keyword evidence="2" id="KW-1185">Reference proteome</keyword>
<dbReference type="RefSeq" id="WP_189119477.1">
    <property type="nucleotide sequence ID" value="NZ_BMRK01000013.1"/>
</dbReference>
<dbReference type="EMBL" id="BSEL01000002">
    <property type="protein sequence ID" value="GLJ66641.1"/>
    <property type="molecule type" value="Genomic_DNA"/>
</dbReference>
<organism evidence="1 2">
    <name type="scientific">Nocardioides luteus</name>
    <dbReference type="NCBI Taxonomy" id="1844"/>
    <lineage>
        <taxon>Bacteria</taxon>
        <taxon>Bacillati</taxon>
        <taxon>Actinomycetota</taxon>
        <taxon>Actinomycetes</taxon>
        <taxon>Propionibacteriales</taxon>
        <taxon>Nocardioidaceae</taxon>
        <taxon>Nocardioides</taxon>
    </lineage>
</organism>
<accession>A0ABQ5SS74</accession>
<name>A0ABQ5SS74_9ACTN</name>
<sequence length="99" mass="10742">MTNSVEVSALAINVAVPDELQWTDVRREVTFRLTTLNVRLLPDGRLATKAYGRPVDGGRGAYTSFAVPDCPELNELVGEAAKVAASRWQAAYAPGHDTR</sequence>
<reference evidence="1" key="1">
    <citation type="journal article" date="2014" name="Int. J. Syst. Evol. Microbiol.">
        <title>Complete genome of a new Firmicutes species belonging to the dominant human colonic microbiota ('Ruminococcus bicirculans') reveals two chromosomes and a selective capacity to utilize plant glucans.</title>
        <authorList>
            <consortium name="NISC Comparative Sequencing Program"/>
            <person name="Wegmann U."/>
            <person name="Louis P."/>
            <person name="Goesmann A."/>
            <person name="Henrissat B."/>
            <person name="Duncan S.H."/>
            <person name="Flint H.J."/>
        </authorList>
    </citation>
    <scope>NUCLEOTIDE SEQUENCE</scope>
    <source>
        <strain evidence="1">VKM Ac-1246</strain>
    </source>
</reference>
<dbReference type="Proteomes" id="UP001142292">
    <property type="component" value="Unassembled WGS sequence"/>
</dbReference>